<sequence>MTRGKTASKAAVAALLVWIGSTGLSLYWSSQVFADSSSVDAVKERPTLAFNARLYEKAGKKWDDFSTGKSCVWKQKSTSKNSGRWHCQECTDSHHCVPLQPRGECPPFPLINWDVDQISQRSHFRTEASGRDPTSMVTSIFDFPSVYESPRCSPDLTLPCFDLQRCPRHQPMKIYLHKPERNPKLLKAIQRALEKLPDDVAYTTRHDEGCLFLVGHNAKTPEDGGSSPEDTTYDDPDEMIHSPEYMAGQNHVIWRADTIFDAHGDRPRPHTFNFEFAALFHQSLSSSILREGYDIASPIRQAWGWTRPQQYDNLSLHRPRRVLLSFKGRIENWRIPYQHHRWLASEFWDISDKDIVIDTSCHKKPYALTGNVAYSELLLNSTFVFCPGGGGPSSMRLNDALLADAIPVVVSYLTMPFEPDVDWSGCVVRVSEARIIDLPRMLRSMSAAEIKARRETCRELFRGVMGRKRNAKGNWRLHDLSENPFLTMLRIWRRRIQRAHHTRDGQAAIRNEIRRAAVQEEQFGEETRFLEEAIRY</sequence>
<keyword evidence="4" id="KW-1185">Reference proteome</keyword>
<gene>
    <name evidence="3" type="ORF">SEMRO_186_G080790.1</name>
</gene>
<evidence type="ECO:0000313" key="4">
    <source>
        <dbReference type="Proteomes" id="UP001153069"/>
    </source>
</evidence>
<accession>A0A9N8H7N7</accession>
<evidence type="ECO:0000313" key="3">
    <source>
        <dbReference type="EMBL" id="CAB9504131.1"/>
    </source>
</evidence>
<protein>
    <submittedName>
        <fullName evidence="3">Exostosin family</fullName>
    </submittedName>
</protein>
<dbReference type="InterPro" id="IPR004263">
    <property type="entry name" value="Exostosin"/>
</dbReference>
<evidence type="ECO:0000259" key="2">
    <source>
        <dbReference type="Pfam" id="PF03016"/>
    </source>
</evidence>
<dbReference type="EMBL" id="CAICTM010000185">
    <property type="protein sequence ID" value="CAB9504131.1"/>
    <property type="molecule type" value="Genomic_DNA"/>
</dbReference>
<dbReference type="GO" id="GO:0016757">
    <property type="term" value="F:glycosyltransferase activity"/>
    <property type="evidence" value="ECO:0007669"/>
    <property type="project" value="InterPro"/>
</dbReference>
<comment type="similarity">
    <text evidence="1">Belongs to the glycosyltransferase 47 family.</text>
</comment>
<organism evidence="3 4">
    <name type="scientific">Seminavis robusta</name>
    <dbReference type="NCBI Taxonomy" id="568900"/>
    <lineage>
        <taxon>Eukaryota</taxon>
        <taxon>Sar</taxon>
        <taxon>Stramenopiles</taxon>
        <taxon>Ochrophyta</taxon>
        <taxon>Bacillariophyta</taxon>
        <taxon>Bacillariophyceae</taxon>
        <taxon>Bacillariophycidae</taxon>
        <taxon>Naviculales</taxon>
        <taxon>Naviculaceae</taxon>
        <taxon>Seminavis</taxon>
    </lineage>
</organism>
<evidence type="ECO:0000256" key="1">
    <source>
        <dbReference type="ARBA" id="ARBA00010271"/>
    </source>
</evidence>
<dbReference type="OrthoDB" id="46921at2759"/>
<dbReference type="Pfam" id="PF03016">
    <property type="entry name" value="Exostosin_GT47"/>
    <property type="match status" value="1"/>
</dbReference>
<proteinExistence type="inferred from homology"/>
<dbReference type="PANTHER" id="PTHR11062">
    <property type="entry name" value="EXOSTOSIN HEPARAN SULFATE GLYCOSYLTRANSFERASE -RELATED"/>
    <property type="match status" value="1"/>
</dbReference>
<dbReference type="InterPro" id="IPR040911">
    <property type="entry name" value="Exostosin_GT47"/>
</dbReference>
<dbReference type="Proteomes" id="UP001153069">
    <property type="component" value="Unassembled WGS sequence"/>
</dbReference>
<dbReference type="PANTHER" id="PTHR11062:SF73">
    <property type="entry name" value="EXOSTOSIN-LIKE 3"/>
    <property type="match status" value="1"/>
</dbReference>
<comment type="caution">
    <text evidence="3">The sequence shown here is derived from an EMBL/GenBank/DDBJ whole genome shotgun (WGS) entry which is preliminary data.</text>
</comment>
<feature type="domain" description="Exostosin GT47" evidence="2">
    <location>
        <begin position="186"/>
        <end position="445"/>
    </location>
</feature>
<reference evidence="3" key="1">
    <citation type="submission" date="2020-06" db="EMBL/GenBank/DDBJ databases">
        <authorList>
            <consortium name="Plant Systems Biology data submission"/>
        </authorList>
    </citation>
    <scope>NUCLEOTIDE SEQUENCE</scope>
    <source>
        <strain evidence="3">D6</strain>
    </source>
</reference>
<dbReference type="AlphaFoldDB" id="A0A9N8H7N7"/>
<name>A0A9N8H7N7_9STRA</name>